<evidence type="ECO:0000256" key="8">
    <source>
        <dbReference type="SAM" id="MobiDB-lite"/>
    </source>
</evidence>
<dbReference type="InterPro" id="IPR015421">
    <property type="entry name" value="PyrdxlP-dep_Trfase_major"/>
</dbReference>
<dbReference type="Gene3D" id="3.40.640.10">
    <property type="entry name" value="Type I PLP-dependent aspartate aminotransferase-like (Major domain)"/>
    <property type="match status" value="1"/>
</dbReference>
<gene>
    <name evidence="10" type="ORF">TEA_018294</name>
</gene>
<dbReference type="Proteomes" id="UP000306102">
    <property type="component" value="Unassembled WGS sequence"/>
</dbReference>
<dbReference type="SUPFAM" id="SSF53383">
    <property type="entry name" value="PLP-dependent transferases"/>
    <property type="match status" value="1"/>
</dbReference>
<evidence type="ECO:0000259" key="9">
    <source>
        <dbReference type="Pfam" id="PF00155"/>
    </source>
</evidence>
<comment type="caution">
    <text evidence="10">The sequence shown here is derived from an EMBL/GenBank/DDBJ whole genome shotgun (WGS) entry which is preliminary data.</text>
</comment>
<keyword evidence="11" id="KW-1185">Reference proteome</keyword>
<evidence type="ECO:0000256" key="6">
    <source>
        <dbReference type="ARBA" id="ARBA00022898"/>
    </source>
</evidence>
<reference evidence="10 11" key="1">
    <citation type="journal article" date="2018" name="Proc. Natl. Acad. Sci. U.S.A.">
        <title>Draft genome sequence of Camellia sinensis var. sinensis provides insights into the evolution of the tea genome and tea quality.</title>
        <authorList>
            <person name="Wei C."/>
            <person name="Yang H."/>
            <person name="Wang S."/>
            <person name="Zhao J."/>
            <person name="Liu C."/>
            <person name="Gao L."/>
            <person name="Xia E."/>
            <person name="Lu Y."/>
            <person name="Tai Y."/>
            <person name="She G."/>
            <person name="Sun J."/>
            <person name="Cao H."/>
            <person name="Tong W."/>
            <person name="Gao Q."/>
            <person name="Li Y."/>
            <person name="Deng W."/>
            <person name="Jiang X."/>
            <person name="Wang W."/>
            <person name="Chen Q."/>
            <person name="Zhang S."/>
            <person name="Li H."/>
            <person name="Wu J."/>
            <person name="Wang P."/>
            <person name="Li P."/>
            <person name="Shi C."/>
            <person name="Zheng F."/>
            <person name="Jian J."/>
            <person name="Huang B."/>
            <person name="Shan D."/>
            <person name="Shi M."/>
            <person name="Fang C."/>
            <person name="Yue Y."/>
            <person name="Li F."/>
            <person name="Li D."/>
            <person name="Wei S."/>
            <person name="Han B."/>
            <person name="Jiang C."/>
            <person name="Yin Y."/>
            <person name="Xia T."/>
            <person name="Zhang Z."/>
            <person name="Bennetzen J.L."/>
            <person name="Zhao S."/>
            <person name="Wan X."/>
        </authorList>
    </citation>
    <scope>NUCLEOTIDE SEQUENCE [LARGE SCALE GENOMIC DNA]</scope>
    <source>
        <strain evidence="11">cv. Shuchazao</strain>
        <tissue evidence="10">Leaf</tissue>
    </source>
</reference>
<evidence type="ECO:0000256" key="3">
    <source>
        <dbReference type="ARBA" id="ARBA00012748"/>
    </source>
</evidence>
<proteinExistence type="predicted"/>
<dbReference type="EC" id="2.6.1.9" evidence="3"/>
<keyword evidence="5" id="KW-0808">Transferase</keyword>
<organism evidence="10 11">
    <name type="scientific">Camellia sinensis var. sinensis</name>
    <name type="common">China tea</name>
    <dbReference type="NCBI Taxonomy" id="542762"/>
    <lineage>
        <taxon>Eukaryota</taxon>
        <taxon>Viridiplantae</taxon>
        <taxon>Streptophyta</taxon>
        <taxon>Embryophyta</taxon>
        <taxon>Tracheophyta</taxon>
        <taxon>Spermatophyta</taxon>
        <taxon>Magnoliopsida</taxon>
        <taxon>eudicotyledons</taxon>
        <taxon>Gunneridae</taxon>
        <taxon>Pentapetalae</taxon>
        <taxon>asterids</taxon>
        <taxon>Ericales</taxon>
        <taxon>Theaceae</taxon>
        <taxon>Camellia</taxon>
    </lineage>
</organism>
<dbReference type="PANTHER" id="PTHR42885:SF2">
    <property type="entry name" value="HISTIDINOL-PHOSPHATE AMINOTRANSFERASE"/>
    <property type="match status" value="1"/>
</dbReference>
<evidence type="ECO:0000256" key="4">
    <source>
        <dbReference type="ARBA" id="ARBA00022576"/>
    </source>
</evidence>
<dbReference type="AlphaFoldDB" id="A0A4S4EGW3"/>
<evidence type="ECO:0000313" key="10">
    <source>
        <dbReference type="EMBL" id="THG15708.1"/>
    </source>
</evidence>
<evidence type="ECO:0000256" key="2">
    <source>
        <dbReference type="ARBA" id="ARBA00005011"/>
    </source>
</evidence>
<evidence type="ECO:0000256" key="5">
    <source>
        <dbReference type="ARBA" id="ARBA00022679"/>
    </source>
</evidence>
<dbReference type="STRING" id="542762.A0A4S4EGW3"/>
<keyword evidence="6" id="KW-0663">Pyridoxal phosphate</keyword>
<evidence type="ECO:0000256" key="7">
    <source>
        <dbReference type="ARBA" id="ARBA00047481"/>
    </source>
</evidence>
<comment type="cofactor">
    <cofactor evidence="1">
        <name>pyridoxal 5'-phosphate</name>
        <dbReference type="ChEBI" id="CHEBI:597326"/>
    </cofactor>
</comment>
<protein>
    <recommendedName>
        <fullName evidence="3">histidinol-phosphate transaminase</fullName>
        <ecNumber evidence="3">2.6.1.9</ecNumber>
    </recommendedName>
</protein>
<feature type="region of interest" description="Disordered" evidence="8">
    <location>
        <begin position="443"/>
        <end position="471"/>
    </location>
</feature>
<dbReference type="InterPro" id="IPR004839">
    <property type="entry name" value="Aminotransferase_I/II_large"/>
</dbReference>
<dbReference type="InterPro" id="IPR015424">
    <property type="entry name" value="PyrdxlP-dep_Trfase"/>
</dbReference>
<sequence length="518" mass="57917">MASSSSSRGLLTLFPDLNESTRERTGVVALEPQPSAPEFAPLNFPMQSVEQRMAVQSDVEANQYTLKSCVESMTAVTVTIFARSLSLSPPEWHSIISDEVLLKILDLPILVVLDEAYIEFSGIESKMQWVKRHENLIVLRTFSKRAGLAGLRIGYGAFPLSIIEYLWRAKQPYNVSVAAEVSACAALKNPAYLEKVKVALVQERERLFKLLKEVPFLNPYMSYSNFILCEVTSGMDAKKLKALAALHKQDLFVEVPPPQLDVHAHAKAEPSDEVDSEVHVERDFTSILYLRSMLNDWCEIHIRIEDFGNAMTEQHEKGVRYSEEGVSHTVVGALHARDGLTQSPERVPAFTETVIHSEERSHADEQHLQTTHASHEEVLVSAITHSEKRSTQSEDGIPLFTERVTHCGEGGSHVDERERILAFTETVTHSEERGSYADEQHLQTTHASHKEVPVSAITQSEEEGTQSEDGIPLFTKRVIHCGEGGSHVDERVLPTVPVDPVPRRRKQDRHQATVEGVT</sequence>
<dbReference type="Gene3D" id="3.90.1150.10">
    <property type="entry name" value="Aspartate Aminotransferase, domain 1"/>
    <property type="match status" value="1"/>
</dbReference>
<feature type="domain" description="Aminotransferase class I/classII large" evidence="9">
    <location>
        <begin position="108"/>
        <end position="239"/>
    </location>
</feature>
<dbReference type="GO" id="GO:0004400">
    <property type="term" value="F:histidinol-phosphate transaminase activity"/>
    <property type="evidence" value="ECO:0007669"/>
    <property type="project" value="UniProtKB-EC"/>
</dbReference>
<dbReference type="PANTHER" id="PTHR42885">
    <property type="entry name" value="HISTIDINOL-PHOSPHATE AMINOTRANSFERASE-RELATED"/>
    <property type="match status" value="1"/>
</dbReference>
<dbReference type="GO" id="GO:0030170">
    <property type="term" value="F:pyridoxal phosphate binding"/>
    <property type="evidence" value="ECO:0007669"/>
    <property type="project" value="InterPro"/>
</dbReference>
<evidence type="ECO:0000256" key="1">
    <source>
        <dbReference type="ARBA" id="ARBA00001933"/>
    </source>
</evidence>
<name>A0A4S4EGW3_CAMSN</name>
<dbReference type="Pfam" id="PF00155">
    <property type="entry name" value="Aminotran_1_2"/>
    <property type="match status" value="1"/>
</dbReference>
<dbReference type="InterPro" id="IPR015422">
    <property type="entry name" value="PyrdxlP-dep_Trfase_small"/>
</dbReference>
<comment type="pathway">
    <text evidence="2">Amino-acid biosynthesis; L-histidine biosynthesis; L-histidine from 5-phospho-alpha-D-ribose 1-diphosphate: step 7/9.</text>
</comment>
<feature type="region of interest" description="Disordered" evidence="8">
    <location>
        <begin position="498"/>
        <end position="518"/>
    </location>
</feature>
<dbReference type="CDD" id="cd00609">
    <property type="entry name" value="AAT_like"/>
    <property type="match status" value="1"/>
</dbReference>
<dbReference type="EMBL" id="SDRB02004574">
    <property type="protein sequence ID" value="THG15708.1"/>
    <property type="molecule type" value="Genomic_DNA"/>
</dbReference>
<accession>A0A4S4EGW3</accession>
<comment type="catalytic activity">
    <reaction evidence="7">
        <text>L-histidinol phosphate + 2-oxoglutarate = 3-(imidazol-4-yl)-2-oxopropyl phosphate + L-glutamate</text>
        <dbReference type="Rhea" id="RHEA:23744"/>
        <dbReference type="ChEBI" id="CHEBI:16810"/>
        <dbReference type="ChEBI" id="CHEBI:29985"/>
        <dbReference type="ChEBI" id="CHEBI:57766"/>
        <dbReference type="ChEBI" id="CHEBI:57980"/>
        <dbReference type="EC" id="2.6.1.9"/>
    </reaction>
</comment>
<keyword evidence="4" id="KW-0032">Aminotransferase</keyword>
<evidence type="ECO:0000313" key="11">
    <source>
        <dbReference type="Proteomes" id="UP000306102"/>
    </source>
</evidence>